<dbReference type="InterPro" id="IPR013922">
    <property type="entry name" value="Cyclin_PHO80-like"/>
</dbReference>
<dbReference type="Pfam" id="PF00134">
    <property type="entry name" value="Cyclin_N"/>
    <property type="match status" value="1"/>
</dbReference>
<accession>A0A9P6EIG1</accession>
<feature type="compositionally biased region" description="Polar residues" evidence="1">
    <location>
        <begin position="163"/>
        <end position="190"/>
    </location>
</feature>
<sequence>MAARFITHLFGCPDYPPTSTHSQARLPYFVAYALHRTKLHPAVTFAALVLLQRLKARFPSARGSSGHRLFISAYMISSKVMCDDTYSNKSWCIVAQGMFSLREINQMEREMCNYLDWELTVDDPILSNFEAAVKKDFKETRSSYPNYPTAFVSKRALRALASSTNTPVTDITSSTSPVPGFSSKGSSTPVKTPGTPTKWAEASTPETPSPSFSTSTSPTSSASPATPVGGPESNAKIRGVDYSPAFGVTNDTSSPAHPLKSKMFAFAVPSGW</sequence>
<dbReference type="PANTHER" id="PTHR15615">
    <property type="match status" value="1"/>
</dbReference>
<dbReference type="GO" id="GO:0016538">
    <property type="term" value="F:cyclin-dependent protein serine/threonine kinase regulator activity"/>
    <property type="evidence" value="ECO:0007669"/>
    <property type="project" value="TreeGrafter"/>
</dbReference>
<dbReference type="PANTHER" id="PTHR15615:SF108">
    <property type="entry name" value="PROTEIN CNPPD1"/>
    <property type="match status" value="1"/>
</dbReference>
<dbReference type="Gene3D" id="1.10.472.10">
    <property type="entry name" value="Cyclin-like"/>
    <property type="match status" value="1"/>
</dbReference>
<dbReference type="GO" id="GO:0005634">
    <property type="term" value="C:nucleus"/>
    <property type="evidence" value="ECO:0007669"/>
    <property type="project" value="TreeGrafter"/>
</dbReference>
<feature type="compositionally biased region" description="Low complexity" evidence="1">
    <location>
        <begin position="200"/>
        <end position="227"/>
    </location>
</feature>
<dbReference type="OrthoDB" id="244495at2759"/>
<feature type="domain" description="Cyclin N-terminal" evidence="2">
    <location>
        <begin position="25"/>
        <end position="120"/>
    </location>
</feature>
<keyword evidence="4" id="KW-1185">Reference proteome</keyword>
<comment type="caution">
    <text evidence="3">The sequence shown here is derived from an EMBL/GenBank/DDBJ whole genome shotgun (WGS) entry which is preliminary data.</text>
</comment>
<dbReference type="InterPro" id="IPR036915">
    <property type="entry name" value="Cyclin-like_sf"/>
</dbReference>
<evidence type="ECO:0000256" key="1">
    <source>
        <dbReference type="SAM" id="MobiDB-lite"/>
    </source>
</evidence>
<dbReference type="Proteomes" id="UP000807306">
    <property type="component" value="Unassembled WGS sequence"/>
</dbReference>
<protein>
    <recommendedName>
        <fullName evidence="2">Cyclin N-terminal domain-containing protein</fullName>
    </recommendedName>
</protein>
<name>A0A9P6EIG1_9AGAR</name>
<dbReference type="AlphaFoldDB" id="A0A9P6EIG1"/>
<dbReference type="SUPFAM" id="SSF47954">
    <property type="entry name" value="Cyclin-like"/>
    <property type="match status" value="1"/>
</dbReference>
<evidence type="ECO:0000259" key="2">
    <source>
        <dbReference type="Pfam" id="PF00134"/>
    </source>
</evidence>
<dbReference type="GO" id="GO:0000307">
    <property type="term" value="C:cyclin-dependent protein kinase holoenzyme complex"/>
    <property type="evidence" value="ECO:0007669"/>
    <property type="project" value="TreeGrafter"/>
</dbReference>
<evidence type="ECO:0000313" key="4">
    <source>
        <dbReference type="Proteomes" id="UP000807306"/>
    </source>
</evidence>
<gene>
    <name evidence="3" type="ORF">CPB83DRAFT_852012</name>
</gene>
<dbReference type="EMBL" id="MU157844">
    <property type="protein sequence ID" value="KAF9529701.1"/>
    <property type="molecule type" value="Genomic_DNA"/>
</dbReference>
<organism evidence="3 4">
    <name type="scientific">Crepidotus variabilis</name>
    <dbReference type="NCBI Taxonomy" id="179855"/>
    <lineage>
        <taxon>Eukaryota</taxon>
        <taxon>Fungi</taxon>
        <taxon>Dikarya</taxon>
        <taxon>Basidiomycota</taxon>
        <taxon>Agaricomycotina</taxon>
        <taxon>Agaricomycetes</taxon>
        <taxon>Agaricomycetidae</taxon>
        <taxon>Agaricales</taxon>
        <taxon>Agaricineae</taxon>
        <taxon>Crepidotaceae</taxon>
        <taxon>Crepidotus</taxon>
    </lineage>
</organism>
<proteinExistence type="predicted"/>
<dbReference type="InterPro" id="IPR006671">
    <property type="entry name" value="Cyclin_N"/>
</dbReference>
<evidence type="ECO:0000313" key="3">
    <source>
        <dbReference type="EMBL" id="KAF9529701.1"/>
    </source>
</evidence>
<reference evidence="3" key="1">
    <citation type="submission" date="2020-11" db="EMBL/GenBank/DDBJ databases">
        <authorList>
            <consortium name="DOE Joint Genome Institute"/>
            <person name="Ahrendt S."/>
            <person name="Riley R."/>
            <person name="Andreopoulos W."/>
            <person name="Labutti K."/>
            <person name="Pangilinan J."/>
            <person name="Ruiz-Duenas F.J."/>
            <person name="Barrasa J.M."/>
            <person name="Sanchez-Garcia M."/>
            <person name="Camarero S."/>
            <person name="Miyauchi S."/>
            <person name="Serrano A."/>
            <person name="Linde D."/>
            <person name="Babiker R."/>
            <person name="Drula E."/>
            <person name="Ayuso-Fernandez I."/>
            <person name="Pacheco R."/>
            <person name="Padilla G."/>
            <person name="Ferreira P."/>
            <person name="Barriuso J."/>
            <person name="Kellner H."/>
            <person name="Castanera R."/>
            <person name="Alfaro M."/>
            <person name="Ramirez L."/>
            <person name="Pisabarro A.G."/>
            <person name="Kuo A."/>
            <person name="Tritt A."/>
            <person name="Lipzen A."/>
            <person name="He G."/>
            <person name="Yan M."/>
            <person name="Ng V."/>
            <person name="Cullen D."/>
            <person name="Martin F."/>
            <person name="Rosso M.-N."/>
            <person name="Henrissat B."/>
            <person name="Hibbett D."/>
            <person name="Martinez A.T."/>
            <person name="Grigoriev I.V."/>
        </authorList>
    </citation>
    <scope>NUCLEOTIDE SEQUENCE</scope>
    <source>
        <strain evidence="3">CBS 506.95</strain>
    </source>
</reference>
<feature type="region of interest" description="Disordered" evidence="1">
    <location>
        <begin position="163"/>
        <end position="238"/>
    </location>
</feature>
<dbReference type="GO" id="GO:0019901">
    <property type="term" value="F:protein kinase binding"/>
    <property type="evidence" value="ECO:0007669"/>
    <property type="project" value="InterPro"/>
</dbReference>
<dbReference type="CDD" id="cd20557">
    <property type="entry name" value="CYCLIN_ScPCL1-like"/>
    <property type="match status" value="1"/>
</dbReference>